<dbReference type="EMBL" id="JAPDFW010000093">
    <property type="protein sequence ID" value="KAJ5070662.1"/>
    <property type="molecule type" value="Genomic_DNA"/>
</dbReference>
<dbReference type="Proteomes" id="UP001149090">
    <property type="component" value="Unassembled WGS sequence"/>
</dbReference>
<organism evidence="3 4">
    <name type="scientific">Anaeramoeba ignava</name>
    <name type="common">Anaerobic marine amoeba</name>
    <dbReference type="NCBI Taxonomy" id="1746090"/>
    <lineage>
        <taxon>Eukaryota</taxon>
        <taxon>Metamonada</taxon>
        <taxon>Anaeramoebidae</taxon>
        <taxon>Anaeramoeba</taxon>
    </lineage>
</organism>
<sequence>MGNEIQLKRKVTKSSLKKYIQKVHSSKEAIILVTQENGYIEANKKAVELFEAKSREELLKHRPDTLSPTFQSHLGKNSQDIINETWKKVIESEEGAQDLILEFFSLKGNGFFARVIITPINLVGKMAAHAVFKKVNSPNSTEKRSFESLTDPESSFFHSRSDDELTDPYHERPEKPMNELQIESRSKSLLNTQIEKDNETQTDSLGYSRSQSFTFSQRQQGEKWTKEIFDKEIQKLDDELKKRKKEKAKLQKMKYKFLEKDLNDKNLENFQLKNEIIVLQKLLEEVRKSNQELELEKNEIEEKMEKCKKKKTVYRTEVERLTNRLKIVEFEKENLRKLM</sequence>
<feature type="coiled-coil region" evidence="1">
    <location>
        <begin position="226"/>
        <end position="338"/>
    </location>
</feature>
<evidence type="ECO:0000313" key="3">
    <source>
        <dbReference type="EMBL" id="KAJ5070662.1"/>
    </source>
</evidence>
<comment type="caution">
    <text evidence="3">The sequence shown here is derived from an EMBL/GenBank/DDBJ whole genome shotgun (WGS) entry which is preliminary data.</text>
</comment>
<feature type="region of interest" description="Disordered" evidence="2">
    <location>
        <begin position="140"/>
        <end position="181"/>
    </location>
</feature>
<feature type="compositionally biased region" description="Basic and acidic residues" evidence="2">
    <location>
        <begin position="159"/>
        <end position="181"/>
    </location>
</feature>
<keyword evidence="4" id="KW-1185">Reference proteome</keyword>
<accession>A0A9Q0R816</accession>
<evidence type="ECO:0008006" key="5">
    <source>
        <dbReference type="Google" id="ProtNLM"/>
    </source>
</evidence>
<dbReference type="Gene3D" id="3.30.450.20">
    <property type="entry name" value="PAS domain"/>
    <property type="match status" value="1"/>
</dbReference>
<dbReference type="AlphaFoldDB" id="A0A9Q0R816"/>
<dbReference type="OrthoDB" id="10683391at2759"/>
<protein>
    <recommendedName>
        <fullName evidence="5">PAS domain-containing protein</fullName>
    </recommendedName>
</protein>
<name>A0A9Q0R816_ANAIG</name>
<reference evidence="3" key="1">
    <citation type="submission" date="2022-10" db="EMBL/GenBank/DDBJ databases">
        <title>Novel sulphate-reducing endosymbionts in the free-living metamonad Anaeramoeba.</title>
        <authorList>
            <person name="Jerlstrom-Hultqvist J."/>
            <person name="Cepicka I."/>
            <person name="Gallot-Lavallee L."/>
            <person name="Salas-Leiva D."/>
            <person name="Curtis B.A."/>
            <person name="Zahonova K."/>
            <person name="Pipaliya S."/>
            <person name="Dacks J."/>
            <person name="Roger A.J."/>
        </authorList>
    </citation>
    <scope>NUCLEOTIDE SEQUENCE</scope>
    <source>
        <strain evidence="3">BMAN</strain>
    </source>
</reference>
<proteinExistence type="predicted"/>
<evidence type="ECO:0000256" key="1">
    <source>
        <dbReference type="SAM" id="Coils"/>
    </source>
</evidence>
<evidence type="ECO:0000256" key="2">
    <source>
        <dbReference type="SAM" id="MobiDB-lite"/>
    </source>
</evidence>
<evidence type="ECO:0000313" key="4">
    <source>
        <dbReference type="Proteomes" id="UP001149090"/>
    </source>
</evidence>
<gene>
    <name evidence="3" type="ORF">M0811_10732</name>
</gene>
<feature type="compositionally biased region" description="Polar residues" evidence="2">
    <location>
        <begin position="147"/>
        <end position="158"/>
    </location>
</feature>
<keyword evidence="1" id="KW-0175">Coiled coil</keyword>